<dbReference type="SUPFAM" id="SSF89942">
    <property type="entry name" value="eEF1-gamma domain"/>
    <property type="match status" value="1"/>
</dbReference>
<accession>A0A1Y2H515</accession>
<dbReference type="InterPro" id="IPR036433">
    <property type="entry name" value="EF1B_G_C_sf"/>
</dbReference>
<dbReference type="CDD" id="cd03181">
    <property type="entry name" value="GST_C_EF1Bgamma_like"/>
    <property type="match status" value="1"/>
</dbReference>
<sequence length="424" mass="48791">MTFVGTIYTYPQNPRAYKALIVARYNGLEVKVDEKFAMGTTNRTPEWIAKFGTSQVPAFEGIDGTIILESGAIAFYLAHYKDDSPLIGRSKIEEAHIQQWIQFVDSSIVHALGQWILPLIMPERVPYNKVIENQAVESIKTQLQILERHLTKKTYLVGERVTLADIANATSLYLGFQRLFDPIFRRAYPAVTRWFTTIVNQPHFKAVAGEFKLCETPLKFTPPKKEAKEKNQKEEKLKTVQEEKKPKVKESKEDEVEESFQEAPKPKSKLDLLPPAKMPLDEWKRQYSNNDTPVAMKWLWENIDLTSDYSIWKVDYKYNDELTKLYMSNNLAGGLMNRLERARKYAFGSLVVAGEDNNNIITGYFIVRGNADEMIEEITDAADYDSYTWIKVKVDDEEKNKIDQVFAWEGSIDGKPIQDGKVFK</sequence>
<dbReference type="OrthoDB" id="249703at2759"/>
<dbReference type="Gene3D" id="3.40.30.10">
    <property type="entry name" value="Glutaredoxin"/>
    <property type="match status" value="1"/>
</dbReference>
<dbReference type="PROSITE" id="PS50404">
    <property type="entry name" value="GST_NTER"/>
    <property type="match status" value="1"/>
</dbReference>
<name>A0A1Y2H515_9FUNG</name>
<gene>
    <name evidence="8" type="ORF">BCR41DRAFT_344095</name>
</gene>
<feature type="domain" description="EF-1-gamma C-terminal" evidence="5">
    <location>
        <begin position="266"/>
        <end position="424"/>
    </location>
</feature>
<dbReference type="InParanoid" id="A0A1Y2H515"/>
<dbReference type="PROSITE" id="PS50040">
    <property type="entry name" value="EF1G_C"/>
    <property type="match status" value="1"/>
</dbReference>
<dbReference type="InterPro" id="IPR010987">
    <property type="entry name" value="Glutathione-S-Trfase_C-like"/>
</dbReference>
<dbReference type="AlphaFoldDB" id="A0A1Y2H515"/>
<dbReference type="GO" id="GO:0003746">
    <property type="term" value="F:translation elongation factor activity"/>
    <property type="evidence" value="ECO:0007669"/>
    <property type="project" value="UniProtKB-UniRule"/>
</dbReference>
<dbReference type="SFLD" id="SFLDS00019">
    <property type="entry name" value="Glutathione_Transferase_(cytos"/>
    <property type="match status" value="1"/>
</dbReference>
<dbReference type="InterPro" id="IPR036282">
    <property type="entry name" value="Glutathione-S-Trfase_C_sf"/>
</dbReference>
<feature type="domain" description="GST N-terminal" evidence="6">
    <location>
        <begin position="3"/>
        <end position="85"/>
    </location>
</feature>
<dbReference type="InterPro" id="IPR004046">
    <property type="entry name" value="GST_C"/>
</dbReference>
<proteinExistence type="predicted"/>
<dbReference type="InterPro" id="IPR050802">
    <property type="entry name" value="EF-GSTs"/>
</dbReference>
<feature type="region of interest" description="Disordered" evidence="4">
    <location>
        <begin position="223"/>
        <end position="268"/>
    </location>
</feature>
<dbReference type="InterPro" id="IPR036249">
    <property type="entry name" value="Thioredoxin-like_sf"/>
</dbReference>
<evidence type="ECO:0000256" key="3">
    <source>
        <dbReference type="PROSITE-ProRule" id="PRU00519"/>
    </source>
</evidence>
<protein>
    <recommendedName>
        <fullName evidence="10">Elongation factor 1-gamma</fullName>
    </recommendedName>
</protein>
<dbReference type="EMBL" id="MCFF01000001">
    <property type="protein sequence ID" value="ORZ28803.1"/>
    <property type="molecule type" value="Genomic_DNA"/>
</dbReference>
<dbReference type="CDD" id="cd03044">
    <property type="entry name" value="GST_N_EF1Bgamma"/>
    <property type="match status" value="1"/>
</dbReference>
<evidence type="ECO:0008006" key="10">
    <source>
        <dbReference type="Google" id="ProtNLM"/>
    </source>
</evidence>
<dbReference type="GO" id="GO:0005634">
    <property type="term" value="C:nucleus"/>
    <property type="evidence" value="ECO:0007669"/>
    <property type="project" value="TreeGrafter"/>
</dbReference>
<dbReference type="SUPFAM" id="SSF52833">
    <property type="entry name" value="Thioredoxin-like"/>
    <property type="match status" value="1"/>
</dbReference>
<dbReference type="RefSeq" id="XP_021886476.1">
    <property type="nucleotide sequence ID" value="XM_022022425.1"/>
</dbReference>
<dbReference type="Gene3D" id="1.20.1050.10">
    <property type="match status" value="1"/>
</dbReference>
<evidence type="ECO:0000313" key="8">
    <source>
        <dbReference type="EMBL" id="ORZ28803.1"/>
    </source>
</evidence>
<dbReference type="InterPro" id="IPR001662">
    <property type="entry name" value="EF1B_G_C"/>
</dbReference>
<comment type="caution">
    <text evidence="8">The sequence shown here is derived from an EMBL/GenBank/DDBJ whole genome shotgun (WGS) entry which is preliminary data.</text>
</comment>
<evidence type="ECO:0000259" key="6">
    <source>
        <dbReference type="PROSITE" id="PS50404"/>
    </source>
</evidence>
<dbReference type="SMART" id="SM01183">
    <property type="entry name" value="EF1G"/>
    <property type="match status" value="1"/>
</dbReference>
<dbReference type="FunFam" id="3.30.70.1010:FF:000001">
    <property type="entry name" value="Elongation factor 1-gamma 1"/>
    <property type="match status" value="1"/>
</dbReference>
<keyword evidence="1 3" id="KW-0251">Elongation factor</keyword>
<reference evidence="8 9" key="1">
    <citation type="submission" date="2016-07" db="EMBL/GenBank/DDBJ databases">
        <title>Pervasive Adenine N6-methylation of Active Genes in Fungi.</title>
        <authorList>
            <consortium name="DOE Joint Genome Institute"/>
            <person name="Mondo S.J."/>
            <person name="Dannebaum R.O."/>
            <person name="Kuo R.C."/>
            <person name="Labutti K."/>
            <person name="Haridas S."/>
            <person name="Kuo A."/>
            <person name="Salamov A."/>
            <person name="Ahrendt S.R."/>
            <person name="Lipzen A."/>
            <person name="Sullivan W."/>
            <person name="Andreopoulos W.B."/>
            <person name="Clum A."/>
            <person name="Lindquist E."/>
            <person name="Daum C."/>
            <person name="Ramamoorthy G.K."/>
            <person name="Gryganskyi A."/>
            <person name="Culley D."/>
            <person name="Magnuson J.K."/>
            <person name="James T.Y."/>
            <person name="O'Malley M.A."/>
            <person name="Stajich J.E."/>
            <person name="Spatafora J.W."/>
            <person name="Visel A."/>
            <person name="Grigoriev I.V."/>
        </authorList>
    </citation>
    <scope>NUCLEOTIDE SEQUENCE [LARGE SCALE GENOMIC DNA]</scope>
    <source>
        <strain evidence="8 9">NRRL 3116</strain>
    </source>
</reference>
<dbReference type="Proteomes" id="UP000193648">
    <property type="component" value="Unassembled WGS sequence"/>
</dbReference>
<dbReference type="InterPro" id="IPR040079">
    <property type="entry name" value="Glutathione_S-Trfase"/>
</dbReference>
<evidence type="ECO:0000259" key="7">
    <source>
        <dbReference type="PROSITE" id="PS50405"/>
    </source>
</evidence>
<dbReference type="FunFam" id="3.40.30.10:FF:000142">
    <property type="entry name" value="Elongation factor 1 gamma"/>
    <property type="match status" value="1"/>
</dbReference>
<keyword evidence="2 3" id="KW-0648">Protein biosynthesis</keyword>
<evidence type="ECO:0000256" key="2">
    <source>
        <dbReference type="ARBA" id="ARBA00022917"/>
    </source>
</evidence>
<organism evidence="8 9">
    <name type="scientific">Lobosporangium transversale</name>
    <dbReference type="NCBI Taxonomy" id="64571"/>
    <lineage>
        <taxon>Eukaryota</taxon>
        <taxon>Fungi</taxon>
        <taxon>Fungi incertae sedis</taxon>
        <taxon>Mucoromycota</taxon>
        <taxon>Mortierellomycotina</taxon>
        <taxon>Mortierellomycetes</taxon>
        <taxon>Mortierellales</taxon>
        <taxon>Mortierellaceae</taxon>
        <taxon>Lobosporangium</taxon>
    </lineage>
</organism>
<dbReference type="SFLD" id="SFLDG00358">
    <property type="entry name" value="Main_(cytGST)"/>
    <property type="match status" value="1"/>
</dbReference>
<feature type="domain" description="GST C-terminal" evidence="7">
    <location>
        <begin position="90"/>
        <end position="218"/>
    </location>
</feature>
<keyword evidence="9" id="KW-1185">Reference proteome</keyword>
<evidence type="ECO:0000256" key="4">
    <source>
        <dbReference type="SAM" id="MobiDB-lite"/>
    </source>
</evidence>
<dbReference type="Pfam" id="PF02798">
    <property type="entry name" value="GST_N"/>
    <property type="match status" value="1"/>
</dbReference>
<dbReference type="STRING" id="64571.A0A1Y2H515"/>
<dbReference type="Pfam" id="PF00647">
    <property type="entry name" value="EF1G"/>
    <property type="match status" value="1"/>
</dbReference>
<dbReference type="GeneID" id="33564269"/>
<dbReference type="PANTHER" id="PTHR43986:SF1">
    <property type="entry name" value="ELONGATION FACTOR 1-GAMMA"/>
    <property type="match status" value="1"/>
</dbReference>
<evidence type="ECO:0000256" key="1">
    <source>
        <dbReference type="ARBA" id="ARBA00022768"/>
    </source>
</evidence>
<dbReference type="FunCoup" id="A0A1Y2H515">
    <property type="interactions" value="730"/>
</dbReference>
<dbReference type="Gene3D" id="3.30.70.1010">
    <property type="entry name" value="Translation elongation factor EF1B, gamma chain, conserved domain"/>
    <property type="match status" value="1"/>
</dbReference>
<dbReference type="SUPFAM" id="SSF47616">
    <property type="entry name" value="GST C-terminal domain-like"/>
    <property type="match status" value="1"/>
</dbReference>
<feature type="compositionally biased region" description="Basic and acidic residues" evidence="4">
    <location>
        <begin position="223"/>
        <end position="252"/>
    </location>
</feature>
<dbReference type="PROSITE" id="PS50405">
    <property type="entry name" value="GST_CTER"/>
    <property type="match status" value="1"/>
</dbReference>
<evidence type="ECO:0000313" key="9">
    <source>
        <dbReference type="Proteomes" id="UP000193648"/>
    </source>
</evidence>
<dbReference type="InterPro" id="IPR004045">
    <property type="entry name" value="Glutathione_S-Trfase_N"/>
</dbReference>
<dbReference type="FunFam" id="1.20.1050.10:FF:000006">
    <property type="entry name" value="Elongation factor 1 gamma"/>
    <property type="match status" value="1"/>
</dbReference>
<dbReference type="Pfam" id="PF00043">
    <property type="entry name" value="GST_C"/>
    <property type="match status" value="1"/>
</dbReference>
<dbReference type="PANTHER" id="PTHR43986">
    <property type="entry name" value="ELONGATION FACTOR 1-GAMMA"/>
    <property type="match status" value="1"/>
</dbReference>
<evidence type="ECO:0000259" key="5">
    <source>
        <dbReference type="PROSITE" id="PS50040"/>
    </source>
</evidence>
<dbReference type="GO" id="GO:0005737">
    <property type="term" value="C:cytoplasm"/>
    <property type="evidence" value="ECO:0007669"/>
    <property type="project" value="TreeGrafter"/>
</dbReference>